<dbReference type="SUPFAM" id="SSF51338">
    <property type="entry name" value="Composite domain of metallo-dependent hydrolases"/>
    <property type="match status" value="1"/>
</dbReference>
<dbReference type="Pfam" id="PF01979">
    <property type="entry name" value="Amidohydro_1"/>
    <property type="match status" value="1"/>
</dbReference>
<dbReference type="InterPro" id="IPR024403">
    <property type="entry name" value="DHOase_cat"/>
</dbReference>
<evidence type="ECO:0000259" key="3">
    <source>
        <dbReference type="Pfam" id="PF12890"/>
    </source>
</evidence>
<dbReference type="Gene3D" id="3.20.20.140">
    <property type="entry name" value="Metal-dependent hydrolases"/>
    <property type="match status" value="1"/>
</dbReference>
<evidence type="ECO:0000313" key="5">
    <source>
        <dbReference type="Proteomes" id="UP000634004"/>
    </source>
</evidence>
<dbReference type="InterPro" id="IPR011059">
    <property type="entry name" value="Metal-dep_hydrolase_composite"/>
</dbReference>
<reference evidence="4" key="2">
    <citation type="submission" date="2020-09" db="EMBL/GenBank/DDBJ databases">
        <authorList>
            <person name="Sun Q."/>
            <person name="Kim S."/>
        </authorList>
    </citation>
    <scope>NUCLEOTIDE SEQUENCE</scope>
    <source>
        <strain evidence="4">KCTC 32513</strain>
    </source>
</reference>
<dbReference type="InterPro" id="IPR006680">
    <property type="entry name" value="Amidohydro-rel"/>
</dbReference>
<organism evidence="4 5">
    <name type="scientific">Algimonas arctica</name>
    <dbReference type="NCBI Taxonomy" id="1479486"/>
    <lineage>
        <taxon>Bacteria</taxon>
        <taxon>Pseudomonadati</taxon>
        <taxon>Pseudomonadota</taxon>
        <taxon>Alphaproteobacteria</taxon>
        <taxon>Maricaulales</taxon>
        <taxon>Robiginitomaculaceae</taxon>
        <taxon>Algimonas</taxon>
    </lineage>
</organism>
<dbReference type="PANTHER" id="PTHR43668:SF2">
    <property type="entry name" value="ALLANTOINASE"/>
    <property type="match status" value="1"/>
</dbReference>
<keyword evidence="1" id="KW-0665">Pyrimidine biosynthesis</keyword>
<dbReference type="CDD" id="cd01317">
    <property type="entry name" value="DHOase_IIa"/>
    <property type="match status" value="1"/>
</dbReference>
<dbReference type="GO" id="GO:0006221">
    <property type="term" value="P:pyrimidine nucleotide biosynthetic process"/>
    <property type="evidence" value="ECO:0007669"/>
    <property type="project" value="UniProtKB-KW"/>
</dbReference>
<dbReference type="Gene3D" id="2.30.40.10">
    <property type="entry name" value="Urease, subunit C, domain 1"/>
    <property type="match status" value="1"/>
</dbReference>
<gene>
    <name evidence="4" type="primary">pyrC</name>
    <name evidence="4" type="ORF">GCM10009069_14550</name>
</gene>
<keyword evidence="5" id="KW-1185">Reference proteome</keyword>
<reference evidence="4" key="1">
    <citation type="journal article" date="2014" name="Int. J. Syst. Evol. Microbiol.">
        <title>Complete genome sequence of Corynebacterium casei LMG S-19264T (=DSM 44701T), isolated from a smear-ripened cheese.</title>
        <authorList>
            <consortium name="US DOE Joint Genome Institute (JGI-PGF)"/>
            <person name="Walter F."/>
            <person name="Albersmeier A."/>
            <person name="Kalinowski J."/>
            <person name="Ruckert C."/>
        </authorList>
    </citation>
    <scope>NUCLEOTIDE SEQUENCE</scope>
    <source>
        <strain evidence="4">KCTC 32513</strain>
    </source>
</reference>
<dbReference type="Proteomes" id="UP000634004">
    <property type="component" value="Unassembled WGS sequence"/>
</dbReference>
<dbReference type="PANTHER" id="PTHR43668">
    <property type="entry name" value="ALLANTOINASE"/>
    <property type="match status" value="1"/>
</dbReference>
<dbReference type="GO" id="GO:0004151">
    <property type="term" value="F:dihydroorotase activity"/>
    <property type="evidence" value="ECO:0007669"/>
    <property type="project" value="InterPro"/>
</dbReference>
<dbReference type="EMBL" id="BMZH01000005">
    <property type="protein sequence ID" value="GHA92620.1"/>
    <property type="molecule type" value="Genomic_DNA"/>
</dbReference>
<dbReference type="InterPro" id="IPR004722">
    <property type="entry name" value="DHOase"/>
</dbReference>
<dbReference type="InterPro" id="IPR032466">
    <property type="entry name" value="Metal_Hydrolase"/>
</dbReference>
<dbReference type="GO" id="GO:0006145">
    <property type="term" value="P:purine nucleobase catabolic process"/>
    <property type="evidence" value="ECO:0007669"/>
    <property type="project" value="TreeGrafter"/>
</dbReference>
<protein>
    <submittedName>
        <fullName evidence="4">Dihydroorotase</fullName>
    </submittedName>
</protein>
<feature type="domain" description="Amidohydrolase-related" evidence="2">
    <location>
        <begin position="280"/>
        <end position="418"/>
    </location>
</feature>
<dbReference type="Pfam" id="PF12890">
    <property type="entry name" value="DHOase"/>
    <property type="match status" value="1"/>
</dbReference>
<feature type="domain" description="Dihydroorotase catalytic" evidence="3">
    <location>
        <begin position="52"/>
        <end position="235"/>
    </location>
</feature>
<evidence type="ECO:0000259" key="2">
    <source>
        <dbReference type="Pfam" id="PF01979"/>
    </source>
</evidence>
<sequence length="422" mass="45045">MSVLTITDIRIMDPASGRDEIGNIVIENGLIVALGDTPVRGQVMDGHRLTCAPGLIDARVKAGEPGQENLETLASASRAALAGGVTQIVVQPQTVPIIDDLSLVDFIMRKGDALPIDVHVAGALTKGLDGKTMTEIGLMSDAGAVLFASGPEPIEDAQIMRRLMAYSATFNALISNSPVTPALSRGTCAHESDVSARLGLPSAPAISERIMAERDMALAELTGGRLLLDLISSAETVESVRRAKLRDIDVSASVSINHLALNELDIGDYRTFAKLDPPLREERDRQALLRGVEDGTIDIIVSDHDPQSAGRKRLPYAEAANGAVGLELMLPVGLKLAADDEIDLMAYLRAVTVAPADLLGLKGGRLSVGAPADLVIFSETEPWVLDSEQLLSRSKNTPFDDRRMTGRVRHTIKDGRIVYSAR</sequence>
<dbReference type="GO" id="GO:0005737">
    <property type="term" value="C:cytoplasm"/>
    <property type="evidence" value="ECO:0007669"/>
    <property type="project" value="TreeGrafter"/>
</dbReference>
<dbReference type="NCBIfam" id="TIGR00857">
    <property type="entry name" value="pyrC_multi"/>
    <property type="match status" value="1"/>
</dbReference>
<proteinExistence type="predicted"/>
<dbReference type="SUPFAM" id="SSF51556">
    <property type="entry name" value="Metallo-dependent hydrolases"/>
    <property type="match status" value="1"/>
</dbReference>
<evidence type="ECO:0000256" key="1">
    <source>
        <dbReference type="ARBA" id="ARBA00022975"/>
    </source>
</evidence>
<dbReference type="GO" id="GO:0004038">
    <property type="term" value="F:allantoinase activity"/>
    <property type="evidence" value="ECO:0007669"/>
    <property type="project" value="TreeGrafter"/>
</dbReference>
<name>A0A8J3CQN1_9PROT</name>
<accession>A0A8J3CQN1</accession>
<dbReference type="RefSeq" id="WP_189496958.1">
    <property type="nucleotide sequence ID" value="NZ_BMZH01000005.1"/>
</dbReference>
<dbReference type="AlphaFoldDB" id="A0A8J3CQN1"/>
<evidence type="ECO:0000313" key="4">
    <source>
        <dbReference type="EMBL" id="GHA92620.1"/>
    </source>
</evidence>
<dbReference type="GO" id="GO:0046872">
    <property type="term" value="F:metal ion binding"/>
    <property type="evidence" value="ECO:0007669"/>
    <property type="project" value="InterPro"/>
</dbReference>
<comment type="caution">
    <text evidence="4">The sequence shown here is derived from an EMBL/GenBank/DDBJ whole genome shotgun (WGS) entry which is preliminary data.</text>
</comment>
<dbReference type="InterPro" id="IPR050138">
    <property type="entry name" value="DHOase/Allantoinase_Hydrolase"/>
</dbReference>